<dbReference type="InterPro" id="IPR044855">
    <property type="entry name" value="CoA-Trfase_III_dom3_sf"/>
</dbReference>
<name>A0ABP8H9C7_9BURK</name>
<dbReference type="PANTHER" id="PTHR48207:SF4">
    <property type="entry name" value="BLL6097 PROTEIN"/>
    <property type="match status" value="1"/>
</dbReference>
<dbReference type="PANTHER" id="PTHR48207">
    <property type="entry name" value="SUCCINATE--HYDROXYMETHYLGLUTARATE COA-TRANSFERASE"/>
    <property type="match status" value="1"/>
</dbReference>
<dbReference type="Proteomes" id="UP001501671">
    <property type="component" value="Unassembled WGS sequence"/>
</dbReference>
<dbReference type="Gene3D" id="3.30.1540.10">
    <property type="entry name" value="formyl-coa transferase, domain 3"/>
    <property type="match status" value="1"/>
</dbReference>
<dbReference type="Gene3D" id="3.40.50.10540">
    <property type="entry name" value="Crotonobetainyl-coa:carnitine coa-transferase, domain 1"/>
    <property type="match status" value="1"/>
</dbReference>
<protein>
    <submittedName>
        <fullName evidence="2">CoA transferase</fullName>
    </submittedName>
</protein>
<dbReference type="InterPro" id="IPR050483">
    <property type="entry name" value="CoA-transferase_III_domain"/>
</dbReference>
<proteinExistence type="predicted"/>
<dbReference type="InterPro" id="IPR003673">
    <property type="entry name" value="CoA-Trfase_fam_III"/>
</dbReference>
<keyword evidence="3" id="KW-1185">Reference proteome</keyword>
<reference evidence="3" key="1">
    <citation type="journal article" date="2019" name="Int. J. Syst. Evol. Microbiol.">
        <title>The Global Catalogue of Microorganisms (GCM) 10K type strain sequencing project: providing services to taxonomists for standard genome sequencing and annotation.</title>
        <authorList>
            <consortium name="The Broad Institute Genomics Platform"/>
            <consortium name="The Broad Institute Genome Sequencing Center for Infectious Disease"/>
            <person name="Wu L."/>
            <person name="Ma J."/>
        </authorList>
    </citation>
    <scope>NUCLEOTIDE SEQUENCE [LARGE SCALE GENOMIC DNA]</scope>
    <source>
        <strain evidence="3">JCM 17666</strain>
    </source>
</reference>
<dbReference type="InterPro" id="IPR023606">
    <property type="entry name" value="CoA-Trfase_III_dom_1_sf"/>
</dbReference>
<keyword evidence="1 2" id="KW-0808">Transferase</keyword>
<dbReference type="EMBL" id="BAABFO010000014">
    <property type="protein sequence ID" value="GAA4336188.1"/>
    <property type="molecule type" value="Genomic_DNA"/>
</dbReference>
<comment type="caution">
    <text evidence="2">The sequence shown here is derived from an EMBL/GenBank/DDBJ whole genome shotgun (WGS) entry which is preliminary data.</text>
</comment>
<evidence type="ECO:0000313" key="2">
    <source>
        <dbReference type="EMBL" id="GAA4336188.1"/>
    </source>
</evidence>
<dbReference type="Pfam" id="PF02515">
    <property type="entry name" value="CoA_transf_3"/>
    <property type="match status" value="1"/>
</dbReference>
<accession>A0ABP8H9C7</accession>
<gene>
    <name evidence="2" type="ORF">GCM10023144_30260</name>
</gene>
<dbReference type="SUPFAM" id="SSF89796">
    <property type="entry name" value="CoA-transferase family III (CaiB/BaiF)"/>
    <property type="match status" value="1"/>
</dbReference>
<dbReference type="GO" id="GO:0016740">
    <property type="term" value="F:transferase activity"/>
    <property type="evidence" value="ECO:0007669"/>
    <property type="project" value="UniProtKB-KW"/>
</dbReference>
<sequence>MSSERVQRETNAAARPAAGGHGPLAGIRVLDMTSVQMGPLATTILADLGADVLKIESPEGDISRNSQPSRTRGMGHSFLAINRNKRSVVLDLKQDDGRDALLELCRTADVLVFNVRPRAMARLRLGYDEVAAVNPRLVYVGAVGFGERGRYAGRPAYDTVLQGMIGIPWMQQQASGQEPRYVPFSYVDQSAGLHLVIGVLAALAARANTGRGQQVEVPMFENLVHVLLGEHLAGASFDPPAGPVGYRRQMARDRRPFQTRDGYICPFIYNDKQWRAFFALIGRPEQFEADARFSSHGNRVKNFEAVFAFLSEVFATRTTAEWTELFREHDLPVGPMNSLQDVLGDPHLQDVGYFRITEHPTEGRLRTACYPTTFADTPATSLRPAPRLGEHTVEALAEAGLPRERIEALLASGAAREAAPAAAAE</sequence>
<evidence type="ECO:0000313" key="3">
    <source>
        <dbReference type="Proteomes" id="UP001501671"/>
    </source>
</evidence>
<organism evidence="2 3">
    <name type="scientific">Pigmentiphaga soli</name>
    <dbReference type="NCBI Taxonomy" id="1007095"/>
    <lineage>
        <taxon>Bacteria</taxon>
        <taxon>Pseudomonadati</taxon>
        <taxon>Pseudomonadota</taxon>
        <taxon>Betaproteobacteria</taxon>
        <taxon>Burkholderiales</taxon>
        <taxon>Alcaligenaceae</taxon>
        <taxon>Pigmentiphaga</taxon>
    </lineage>
</organism>
<dbReference type="RefSeq" id="WP_345250696.1">
    <property type="nucleotide sequence ID" value="NZ_BAABFO010000014.1"/>
</dbReference>
<evidence type="ECO:0000256" key="1">
    <source>
        <dbReference type="ARBA" id="ARBA00022679"/>
    </source>
</evidence>